<dbReference type="Proteomes" id="UP000799755">
    <property type="component" value="Unassembled WGS sequence"/>
</dbReference>
<keyword evidence="2" id="KW-1185">Reference proteome</keyword>
<name>A0ACB6R5W1_9PLEO</name>
<proteinExistence type="predicted"/>
<evidence type="ECO:0000313" key="1">
    <source>
        <dbReference type="EMBL" id="KAF2474465.1"/>
    </source>
</evidence>
<organism evidence="1 2">
    <name type="scientific">Lindgomyces ingoldianus</name>
    <dbReference type="NCBI Taxonomy" id="673940"/>
    <lineage>
        <taxon>Eukaryota</taxon>
        <taxon>Fungi</taxon>
        <taxon>Dikarya</taxon>
        <taxon>Ascomycota</taxon>
        <taxon>Pezizomycotina</taxon>
        <taxon>Dothideomycetes</taxon>
        <taxon>Pleosporomycetidae</taxon>
        <taxon>Pleosporales</taxon>
        <taxon>Lindgomycetaceae</taxon>
        <taxon>Lindgomyces</taxon>
    </lineage>
</organism>
<comment type="caution">
    <text evidence="1">The sequence shown here is derived from an EMBL/GenBank/DDBJ whole genome shotgun (WGS) entry which is preliminary data.</text>
</comment>
<evidence type="ECO:0000313" key="2">
    <source>
        <dbReference type="Proteomes" id="UP000799755"/>
    </source>
</evidence>
<protein>
    <submittedName>
        <fullName evidence="1">Uncharacterized protein</fullName>
    </submittedName>
</protein>
<reference evidence="1" key="1">
    <citation type="journal article" date="2020" name="Stud. Mycol.">
        <title>101 Dothideomycetes genomes: a test case for predicting lifestyles and emergence of pathogens.</title>
        <authorList>
            <person name="Haridas S."/>
            <person name="Albert R."/>
            <person name="Binder M."/>
            <person name="Bloem J."/>
            <person name="Labutti K."/>
            <person name="Salamov A."/>
            <person name="Andreopoulos B."/>
            <person name="Baker S."/>
            <person name="Barry K."/>
            <person name="Bills G."/>
            <person name="Bluhm B."/>
            <person name="Cannon C."/>
            <person name="Castanera R."/>
            <person name="Culley D."/>
            <person name="Daum C."/>
            <person name="Ezra D."/>
            <person name="Gonzalez J."/>
            <person name="Henrissat B."/>
            <person name="Kuo A."/>
            <person name="Liang C."/>
            <person name="Lipzen A."/>
            <person name="Lutzoni F."/>
            <person name="Magnuson J."/>
            <person name="Mondo S."/>
            <person name="Nolan M."/>
            <person name="Ohm R."/>
            <person name="Pangilinan J."/>
            <person name="Park H.-J."/>
            <person name="Ramirez L."/>
            <person name="Alfaro M."/>
            <person name="Sun H."/>
            <person name="Tritt A."/>
            <person name="Yoshinaga Y."/>
            <person name="Zwiers L.-H."/>
            <person name="Turgeon B."/>
            <person name="Goodwin S."/>
            <person name="Spatafora J."/>
            <person name="Crous P."/>
            <person name="Grigoriev I."/>
        </authorList>
    </citation>
    <scope>NUCLEOTIDE SEQUENCE</scope>
    <source>
        <strain evidence="1">ATCC 200398</strain>
    </source>
</reference>
<sequence>MLIALLTVGGFGVSQQSGARVFWVIAVAEMARQVIVVGSEQREKTTLRSRLPLTTRPDNTKKQARLKCTARPEPR</sequence>
<accession>A0ACB6R5W1</accession>
<dbReference type="EMBL" id="MU003498">
    <property type="protein sequence ID" value="KAF2474465.1"/>
    <property type="molecule type" value="Genomic_DNA"/>
</dbReference>
<gene>
    <name evidence="1" type="ORF">BDR25DRAFT_352014</name>
</gene>